<dbReference type="EMBL" id="JH002929">
    <property type="protein sequence ID" value="EGW13950.1"/>
    <property type="molecule type" value="Genomic_DNA"/>
</dbReference>
<evidence type="ECO:0000256" key="1">
    <source>
        <dbReference type="SAM" id="MobiDB-lite"/>
    </source>
</evidence>
<dbReference type="InParanoid" id="G3II44"/>
<sequence>MDTRPASPCSRDIWFQLLFFPVSLNTPIPKEHEGGRVGKQQFTSGPFSAQETTN</sequence>
<dbReference type="AlphaFoldDB" id="G3II44"/>
<proteinExistence type="predicted"/>
<feature type="compositionally biased region" description="Polar residues" evidence="1">
    <location>
        <begin position="40"/>
        <end position="54"/>
    </location>
</feature>
<gene>
    <name evidence="2" type="ORF">I79_023506</name>
</gene>
<name>G3II44_CRIGR</name>
<dbReference type="Proteomes" id="UP000001075">
    <property type="component" value="Unassembled WGS sequence"/>
</dbReference>
<feature type="region of interest" description="Disordered" evidence="1">
    <location>
        <begin position="29"/>
        <end position="54"/>
    </location>
</feature>
<reference evidence="3" key="1">
    <citation type="journal article" date="2011" name="Nat. Biotechnol.">
        <title>The genomic sequence of the Chinese hamster ovary (CHO)-K1 cell line.</title>
        <authorList>
            <person name="Xu X."/>
            <person name="Nagarajan H."/>
            <person name="Lewis N.E."/>
            <person name="Pan S."/>
            <person name="Cai Z."/>
            <person name="Liu X."/>
            <person name="Chen W."/>
            <person name="Xie M."/>
            <person name="Wang W."/>
            <person name="Hammond S."/>
            <person name="Andersen M.R."/>
            <person name="Neff N."/>
            <person name="Passarelli B."/>
            <person name="Koh W."/>
            <person name="Fan H.C."/>
            <person name="Wang J."/>
            <person name="Gui Y."/>
            <person name="Lee K.H."/>
            <person name="Betenbaugh M.J."/>
            <person name="Quake S.R."/>
            <person name="Famili I."/>
            <person name="Palsson B.O."/>
            <person name="Wang J."/>
        </authorList>
    </citation>
    <scope>NUCLEOTIDE SEQUENCE [LARGE SCALE GENOMIC DNA]</scope>
    <source>
        <strain evidence="3">CHO K1 cell line</strain>
    </source>
</reference>
<evidence type="ECO:0000313" key="3">
    <source>
        <dbReference type="Proteomes" id="UP000001075"/>
    </source>
</evidence>
<organism evidence="2 3">
    <name type="scientific">Cricetulus griseus</name>
    <name type="common">Chinese hamster</name>
    <name type="synonym">Cricetulus barabensis griseus</name>
    <dbReference type="NCBI Taxonomy" id="10029"/>
    <lineage>
        <taxon>Eukaryota</taxon>
        <taxon>Metazoa</taxon>
        <taxon>Chordata</taxon>
        <taxon>Craniata</taxon>
        <taxon>Vertebrata</taxon>
        <taxon>Euteleostomi</taxon>
        <taxon>Mammalia</taxon>
        <taxon>Eutheria</taxon>
        <taxon>Euarchontoglires</taxon>
        <taxon>Glires</taxon>
        <taxon>Rodentia</taxon>
        <taxon>Myomorpha</taxon>
        <taxon>Muroidea</taxon>
        <taxon>Cricetidae</taxon>
        <taxon>Cricetinae</taxon>
        <taxon>Cricetulus</taxon>
    </lineage>
</organism>
<evidence type="ECO:0000313" key="2">
    <source>
        <dbReference type="EMBL" id="EGW13950.1"/>
    </source>
</evidence>
<protein>
    <submittedName>
        <fullName evidence="2">Uncharacterized protein</fullName>
    </submittedName>
</protein>
<accession>G3II44</accession>